<organism evidence="1">
    <name type="scientific">marine sediment metagenome</name>
    <dbReference type="NCBI Taxonomy" id="412755"/>
    <lineage>
        <taxon>unclassified sequences</taxon>
        <taxon>metagenomes</taxon>
        <taxon>ecological metagenomes</taxon>
    </lineage>
</organism>
<dbReference type="EMBL" id="LAZR01030697">
    <property type="protein sequence ID" value="KKL55837.1"/>
    <property type="molecule type" value="Genomic_DNA"/>
</dbReference>
<protein>
    <submittedName>
        <fullName evidence="1">Uncharacterized protein</fullName>
    </submittedName>
</protein>
<accession>A0A0F9FXH8</accession>
<name>A0A0F9FXH8_9ZZZZ</name>
<comment type="caution">
    <text evidence="1">The sequence shown here is derived from an EMBL/GenBank/DDBJ whole genome shotgun (WGS) entry which is preliminary data.</text>
</comment>
<gene>
    <name evidence="1" type="ORF">LCGC14_2251450</name>
</gene>
<feature type="non-terminal residue" evidence="1">
    <location>
        <position position="22"/>
    </location>
</feature>
<reference evidence="1" key="1">
    <citation type="journal article" date="2015" name="Nature">
        <title>Complex archaea that bridge the gap between prokaryotes and eukaryotes.</title>
        <authorList>
            <person name="Spang A."/>
            <person name="Saw J.H."/>
            <person name="Jorgensen S.L."/>
            <person name="Zaremba-Niedzwiedzka K."/>
            <person name="Martijn J."/>
            <person name="Lind A.E."/>
            <person name="van Eijk R."/>
            <person name="Schleper C."/>
            <person name="Guy L."/>
            <person name="Ettema T.J."/>
        </authorList>
    </citation>
    <scope>NUCLEOTIDE SEQUENCE</scope>
</reference>
<proteinExistence type="predicted"/>
<evidence type="ECO:0000313" key="1">
    <source>
        <dbReference type="EMBL" id="KKL55837.1"/>
    </source>
</evidence>
<dbReference type="AlphaFoldDB" id="A0A0F9FXH8"/>
<sequence length="22" mass="2553">MASMLCGHLRIKEEGELINDRH</sequence>